<evidence type="ECO:0000256" key="1">
    <source>
        <dbReference type="SAM" id="MobiDB-lite"/>
    </source>
</evidence>
<protein>
    <submittedName>
        <fullName evidence="3">Uncharacterized protein</fullName>
    </submittedName>
</protein>
<evidence type="ECO:0000256" key="2">
    <source>
        <dbReference type="SAM" id="Phobius"/>
    </source>
</evidence>
<gene>
    <name evidence="3" type="ORF">GCM10007977_036890</name>
</gene>
<keyword evidence="4" id="KW-1185">Reference proteome</keyword>
<feature type="region of interest" description="Disordered" evidence="1">
    <location>
        <begin position="74"/>
        <end position="103"/>
    </location>
</feature>
<proteinExistence type="predicted"/>
<reference evidence="3" key="1">
    <citation type="journal article" date="2014" name="Int. J. Syst. Evol. Microbiol.">
        <title>Complete genome sequence of Corynebacterium casei LMG S-19264T (=DSM 44701T), isolated from a smear-ripened cheese.</title>
        <authorList>
            <consortium name="US DOE Joint Genome Institute (JGI-PGF)"/>
            <person name="Walter F."/>
            <person name="Albersmeier A."/>
            <person name="Kalinowski J."/>
            <person name="Ruckert C."/>
        </authorList>
    </citation>
    <scope>NUCLEOTIDE SEQUENCE</scope>
    <source>
        <strain evidence="3">JCM 19831</strain>
    </source>
</reference>
<sequence length="349" mass="36249">MHDVEERLRSALHHHADDAPAGATMLAAVVEESTRRRRRMAALSAAAAVTTVLTGTAVAVPLLSPSPALTVAAPPTAAPSSLVPSSPASSPPSPWDTSGSASTALVPAKVPDTVTFPFTAPSTPGYAAPSIWRAAGNPVLRQSLQTPQPGGAMAYTTTAYSARPDPLGPTTPTKVHGRPATVVEWSDDVGAQRSLVWQENATTWLELRTEPSAADPETLRAYADALLPKPSSAPSPFLFAVMPSGWTVDNILPGSVTFCPPNVPADQGFTDKLAVMLNATTTPAGRQVQVGDRRGWLAHQDEATTLEVPLGDGRSLLFQLLGKATLPEEDLIRLAAGTTATPNAEVGSG</sequence>
<keyword evidence="2" id="KW-0812">Transmembrane</keyword>
<keyword evidence="2" id="KW-1133">Transmembrane helix</keyword>
<accession>A0A917TQ70</accession>
<dbReference type="Proteomes" id="UP000642070">
    <property type="component" value="Unassembled WGS sequence"/>
</dbReference>
<reference evidence="3" key="2">
    <citation type="submission" date="2020-09" db="EMBL/GenBank/DDBJ databases">
        <authorList>
            <person name="Sun Q."/>
            <person name="Ohkuma M."/>
        </authorList>
    </citation>
    <scope>NUCLEOTIDE SEQUENCE</scope>
    <source>
        <strain evidence="3">JCM 19831</strain>
    </source>
</reference>
<dbReference type="EMBL" id="BMPI01000016">
    <property type="protein sequence ID" value="GGM32255.1"/>
    <property type="molecule type" value="Genomic_DNA"/>
</dbReference>
<organism evidence="3 4">
    <name type="scientific">Dactylosporangium sucinum</name>
    <dbReference type="NCBI Taxonomy" id="1424081"/>
    <lineage>
        <taxon>Bacteria</taxon>
        <taxon>Bacillati</taxon>
        <taxon>Actinomycetota</taxon>
        <taxon>Actinomycetes</taxon>
        <taxon>Micromonosporales</taxon>
        <taxon>Micromonosporaceae</taxon>
        <taxon>Dactylosporangium</taxon>
    </lineage>
</organism>
<name>A0A917TQ70_9ACTN</name>
<evidence type="ECO:0000313" key="4">
    <source>
        <dbReference type="Proteomes" id="UP000642070"/>
    </source>
</evidence>
<comment type="caution">
    <text evidence="3">The sequence shown here is derived from an EMBL/GenBank/DDBJ whole genome shotgun (WGS) entry which is preliminary data.</text>
</comment>
<dbReference type="AlphaFoldDB" id="A0A917TQ70"/>
<evidence type="ECO:0000313" key="3">
    <source>
        <dbReference type="EMBL" id="GGM32255.1"/>
    </source>
</evidence>
<feature type="compositionally biased region" description="Low complexity" evidence="1">
    <location>
        <begin position="74"/>
        <end position="88"/>
    </location>
</feature>
<feature type="transmembrane region" description="Helical" evidence="2">
    <location>
        <begin position="41"/>
        <end position="63"/>
    </location>
</feature>
<keyword evidence="2" id="KW-0472">Membrane</keyword>